<gene>
    <name evidence="9" type="ORF">VVR66_05120</name>
</gene>
<dbReference type="Gene3D" id="1.20.1250.20">
    <property type="entry name" value="MFS general substrate transporter like domains"/>
    <property type="match status" value="1"/>
</dbReference>
<dbReference type="InterPro" id="IPR011701">
    <property type="entry name" value="MFS"/>
</dbReference>
<comment type="caution">
    <text evidence="9">The sequence shown here is derived from an EMBL/GenBank/DDBJ whole genome shotgun (WGS) entry which is preliminary data.</text>
</comment>
<reference evidence="9 10" key="1">
    <citation type="journal article" date="2024" name="Fungal Genet. Biol.">
        <title>The porcine skin microbiome exhibits broad fungal antagonism.</title>
        <authorList>
            <person name="De La Cruz K.F."/>
            <person name="Townsend E.C."/>
            <person name="Alex Cheong J.Z."/>
            <person name="Salamzade R."/>
            <person name="Liu A."/>
            <person name="Sandstrom S."/>
            <person name="Davila E."/>
            <person name="Huang L."/>
            <person name="Xu K.H."/>
            <person name="Wu S.Y."/>
            <person name="Meudt J.J."/>
            <person name="Shanmuganayagam D."/>
            <person name="Gibson A.L.F."/>
            <person name="Kalan L.R."/>
        </authorList>
    </citation>
    <scope>NUCLEOTIDE SEQUENCE [LARGE SCALE GENOMIC DNA]</scope>
    <source>
        <strain evidence="9 10">LK2625</strain>
    </source>
</reference>
<evidence type="ECO:0000256" key="2">
    <source>
        <dbReference type="ARBA" id="ARBA00022475"/>
    </source>
</evidence>
<accession>A0ABV3V2M9</accession>
<evidence type="ECO:0000259" key="8">
    <source>
        <dbReference type="PROSITE" id="PS50850"/>
    </source>
</evidence>
<organism evidence="9 10">
    <name type="scientific">Kocuria carniphila</name>
    <dbReference type="NCBI Taxonomy" id="262208"/>
    <lineage>
        <taxon>Bacteria</taxon>
        <taxon>Bacillati</taxon>
        <taxon>Actinomycetota</taxon>
        <taxon>Actinomycetes</taxon>
        <taxon>Micrococcales</taxon>
        <taxon>Micrococcaceae</taxon>
        <taxon>Kocuria</taxon>
    </lineage>
</organism>
<keyword evidence="5 7" id="KW-0472">Membrane</keyword>
<keyword evidence="4 7" id="KW-1133">Transmembrane helix</keyword>
<dbReference type="EMBL" id="JAYWLU010000004">
    <property type="protein sequence ID" value="MEX3594087.1"/>
    <property type="molecule type" value="Genomic_DNA"/>
</dbReference>
<dbReference type="InterPro" id="IPR050189">
    <property type="entry name" value="MFS_Efflux_Transporters"/>
</dbReference>
<keyword evidence="10" id="KW-1185">Reference proteome</keyword>
<comment type="subcellular location">
    <subcellularLocation>
        <location evidence="1">Cell membrane</location>
        <topology evidence="1">Multi-pass membrane protein</topology>
    </subcellularLocation>
</comment>
<feature type="transmembrane region" description="Helical" evidence="7">
    <location>
        <begin position="49"/>
        <end position="69"/>
    </location>
</feature>
<evidence type="ECO:0000256" key="7">
    <source>
        <dbReference type="SAM" id="Phobius"/>
    </source>
</evidence>
<keyword evidence="2" id="KW-1003">Cell membrane</keyword>
<name>A0ABV3V2M9_9MICC</name>
<feature type="domain" description="Major facilitator superfamily (MFS) profile" evidence="8">
    <location>
        <begin position="1"/>
        <end position="308"/>
    </location>
</feature>
<dbReference type="Pfam" id="PF07690">
    <property type="entry name" value="MFS_1"/>
    <property type="match status" value="1"/>
</dbReference>
<feature type="compositionally biased region" description="Low complexity" evidence="6">
    <location>
        <begin position="87"/>
        <end position="100"/>
    </location>
</feature>
<feature type="transmembrane region" description="Helical" evidence="7">
    <location>
        <begin position="121"/>
        <end position="142"/>
    </location>
</feature>
<feature type="transmembrane region" description="Helical" evidence="7">
    <location>
        <begin position="149"/>
        <end position="170"/>
    </location>
</feature>
<feature type="region of interest" description="Disordered" evidence="6">
    <location>
        <begin position="74"/>
        <end position="100"/>
    </location>
</feature>
<sequence>MASPALIRRLVPPRRLAPIVGLWGCFFPVAAAISQLTGGFLVDTIGWRAWWLGAAALAVAVGVAMAAVIPPDASTAPRRGNDGGPRAASSSVAATSTTDTLPPAARSVGVRAKATLSTGPLWAAALVMGCYTAQWNGVILFLPTIYAEAGIAAGAAGALSAGAAACNALGNLSAGQALGRGVKPVTLWTIGFVTMAVCAVIAVGIAPLIAEEWRFGLRYGAVIGFSAVGGLIPSTAISQQMALAPAPDTVSTSLGLGQQFNALGQFAGPVAVAFLVQNAGGWHATWWVTVSFAVVGLLASWWLGFAHRTGPTLSSGRG</sequence>
<protein>
    <submittedName>
        <fullName evidence="9">MFS transporter</fullName>
    </submittedName>
</protein>
<evidence type="ECO:0000256" key="1">
    <source>
        <dbReference type="ARBA" id="ARBA00004651"/>
    </source>
</evidence>
<dbReference type="PANTHER" id="PTHR43124:SF3">
    <property type="entry name" value="CHLORAMPHENICOL EFFLUX PUMP RV0191"/>
    <property type="match status" value="1"/>
</dbReference>
<dbReference type="RefSeq" id="WP_254049255.1">
    <property type="nucleotide sequence ID" value="NZ_JAYWLU010000004.1"/>
</dbReference>
<dbReference type="PANTHER" id="PTHR43124">
    <property type="entry name" value="PURINE EFFLUX PUMP PBUE"/>
    <property type="match status" value="1"/>
</dbReference>
<feature type="transmembrane region" description="Helical" evidence="7">
    <location>
        <begin position="217"/>
        <end position="237"/>
    </location>
</feature>
<evidence type="ECO:0000313" key="9">
    <source>
        <dbReference type="EMBL" id="MEX3594087.1"/>
    </source>
</evidence>
<dbReference type="CDD" id="cd06174">
    <property type="entry name" value="MFS"/>
    <property type="match status" value="1"/>
</dbReference>
<feature type="transmembrane region" description="Helical" evidence="7">
    <location>
        <begin position="20"/>
        <end position="42"/>
    </location>
</feature>
<dbReference type="SUPFAM" id="SSF103473">
    <property type="entry name" value="MFS general substrate transporter"/>
    <property type="match status" value="1"/>
</dbReference>
<keyword evidence="3 7" id="KW-0812">Transmembrane</keyword>
<dbReference type="PROSITE" id="PS50850">
    <property type="entry name" value="MFS"/>
    <property type="match status" value="1"/>
</dbReference>
<dbReference type="Proteomes" id="UP001558481">
    <property type="component" value="Unassembled WGS sequence"/>
</dbReference>
<dbReference type="InterPro" id="IPR036259">
    <property type="entry name" value="MFS_trans_sf"/>
</dbReference>
<evidence type="ECO:0000256" key="6">
    <source>
        <dbReference type="SAM" id="MobiDB-lite"/>
    </source>
</evidence>
<evidence type="ECO:0000313" key="10">
    <source>
        <dbReference type="Proteomes" id="UP001558481"/>
    </source>
</evidence>
<feature type="transmembrane region" description="Helical" evidence="7">
    <location>
        <begin position="284"/>
        <end position="305"/>
    </location>
</feature>
<evidence type="ECO:0000256" key="3">
    <source>
        <dbReference type="ARBA" id="ARBA00022692"/>
    </source>
</evidence>
<proteinExistence type="predicted"/>
<evidence type="ECO:0000256" key="5">
    <source>
        <dbReference type="ARBA" id="ARBA00023136"/>
    </source>
</evidence>
<dbReference type="InterPro" id="IPR020846">
    <property type="entry name" value="MFS_dom"/>
</dbReference>
<feature type="transmembrane region" description="Helical" evidence="7">
    <location>
        <begin position="190"/>
        <end position="210"/>
    </location>
</feature>
<evidence type="ECO:0000256" key="4">
    <source>
        <dbReference type="ARBA" id="ARBA00022989"/>
    </source>
</evidence>